<dbReference type="Proteomes" id="UP001168821">
    <property type="component" value="Unassembled WGS sequence"/>
</dbReference>
<organism evidence="1 2">
    <name type="scientific">Zophobas morio</name>
    <dbReference type="NCBI Taxonomy" id="2755281"/>
    <lineage>
        <taxon>Eukaryota</taxon>
        <taxon>Metazoa</taxon>
        <taxon>Ecdysozoa</taxon>
        <taxon>Arthropoda</taxon>
        <taxon>Hexapoda</taxon>
        <taxon>Insecta</taxon>
        <taxon>Pterygota</taxon>
        <taxon>Neoptera</taxon>
        <taxon>Endopterygota</taxon>
        <taxon>Coleoptera</taxon>
        <taxon>Polyphaga</taxon>
        <taxon>Cucujiformia</taxon>
        <taxon>Tenebrionidae</taxon>
        <taxon>Zophobas</taxon>
    </lineage>
</organism>
<comment type="caution">
    <text evidence="1">The sequence shown here is derived from an EMBL/GenBank/DDBJ whole genome shotgun (WGS) entry which is preliminary data.</text>
</comment>
<dbReference type="AlphaFoldDB" id="A0AA38ISD0"/>
<reference evidence="1" key="1">
    <citation type="journal article" date="2023" name="G3 (Bethesda)">
        <title>Whole genome assemblies of Zophobas morio and Tenebrio molitor.</title>
        <authorList>
            <person name="Kaur S."/>
            <person name="Stinson S.A."/>
            <person name="diCenzo G.C."/>
        </authorList>
    </citation>
    <scope>NUCLEOTIDE SEQUENCE</scope>
    <source>
        <strain evidence="1">QUZm001</strain>
    </source>
</reference>
<protein>
    <submittedName>
        <fullName evidence="1">Uncharacterized protein</fullName>
    </submittedName>
</protein>
<sequence length="108" mass="12822">MLERPVYRLQKTPGLSDFDYKKNVSSGISNIKSKVNPVDLMSIWEIIYKMVVSKEYITIKLLHDRVVEEIPYFNVGPRSLTNWIWKIGFKFKKNSNRLFLMERTTDFS</sequence>
<keyword evidence="2" id="KW-1185">Reference proteome</keyword>
<proteinExistence type="predicted"/>
<evidence type="ECO:0000313" key="1">
    <source>
        <dbReference type="EMBL" id="KAJ3662385.1"/>
    </source>
</evidence>
<gene>
    <name evidence="1" type="ORF">Zmor_006736</name>
</gene>
<dbReference type="EMBL" id="JALNTZ010000002">
    <property type="protein sequence ID" value="KAJ3662385.1"/>
    <property type="molecule type" value="Genomic_DNA"/>
</dbReference>
<accession>A0AA38ISD0</accession>
<name>A0AA38ISD0_9CUCU</name>
<evidence type="ECO:0000313" key="2">
    <source>
        <dbReference type="Proteomes" id="UP001168821"/>
    </source>
</evidence>